<gene>
    <name evidence="2" type="ORF">GWK47_002627</name>
</gene>
<dbReference type="EMBL" id="JACEEZ010024650">
    <property type="protein sequence ID" value="KAG0709951.1"/>
    <property type="molecule type" value="Genomic_DNA"/>
</dbReference>
<feature type="chain" id="PRO_5035236444" description="Secreted protein" evidence="1">
    <location>
        <begin position="17"/>
        <end position="103"/>
    </location>
</feature>
<evidence type="ECO:0000313" key="3">
    <source>
        <dbReference type="Proteomes" id="UP000770661"/>
    </source>
</evidence>
<proteinExistence type="predicted"/>
<evidence type="ECO:0008006" key="4">
    <source>
        <dbReference type="Google" id="ProtNLM"/>
    </source>
</evidence>
<keyword evidence="1" id="KW-0732">Signal</keyword>
<dbReference type="Proteomes" id="UP000770661">
    <property type="component" value="Unassembled WGS sequence"/>
</dbReference>
<keyword evidence="3" id="KW-1185">Reference proteome</keyword>
<protein>
    <recommendedName>
        <fullName evidence="4">Secreted protein</fullName>
    </recommendedName>
</protein>
<evidence type="ECO:0000313" key="2">
    <source>
        <dbReference type="EMBL" id="KAG0709951.1"/>
    </source>
</evidence>
<evidence type="ECO:0000256" key="1">
    <source>
        <dbReference type="SAM" id="SignalP"/>
    </source>
</evidence>
<sequence length="103" mass="11298">MRLLLAPSWTTGLVLCLQAVKKCCLFPHFLDQAHPSIMVAGGSGITSAGETFLSNSLARAALLVLRRTHHRWQVPMAKAPGDEPRDITHFELSVLSNKDHLAK</sequence>
<organism evidence="2 3">
    <name type="scientific">Chionoecetes opilio</name>
    <name type="common">Atlantic snow crab</name>
    <name type="synonym">Cancer opilio</name>
    <dbReference type="NCBI Taxonomy" id="41210"/>
    <lineage>
        <taxon>Eukaryota</taxon>
        <taxon>Metazoa</taxon>
        <taxon>Ecdysozoa</taxon>
        <taxon>Arthropoda</taxon>
        <taxon>Crustacea</taxon>
        <taxon>Multicrustacea</taxon>
        <taxon>Malacostraca</taxon>
        <taxon>Eumalacostraca</taxon>
        <taxon>Eucarida</taxon>
        <taxon>Decapoda</taxon>
        <taxon>Pleocyemata</taxon>
        <taxon>Brachyura</taxon>
        <taxon>Eubrachyura</taxon>
        <taxon>Majoidea</taxon>
        <taxon>Majidae</taxon>
        <taxon>Chionoecetes</taxon>
    </lineage>
</organism>
<name>A0A8J5CCV0_CHIOP</name>
<dbReference type="AlphaFoldDB" id="A0A8J5CCV0"/>
<reference evidence="2" key="1">
    <citation type="submission" date="2020-07" db="EMBL/GenBank/DDBJ databases">
        <title>The High-quality genome of the commercially important snow crab, Chionoecetes opilio.</title>
        <authorList>
            <person name="Jeong J.-H."/>
            <person name="Ryu S."/>
        </authorList>
    </citation>
    <scope>NUCLEOTIDE SEQUENCE</scope>
    <source>
        <strain evidence="2">MADBK_172401_WGS</strain>
        <tissue evidence="2">Digestive gland</tissue>
    </source>
</reference>
<accession>A0A8J5CCV0</accession>
<comment type="caution">
    <text evidence="2">The sequence shown here is derived from an EMBL/GenBank/DDBJ whole genome shotgun (WGS) entry which is preliminary data.</text>
</comment>
<feature type="signal peptide" evidence="1">
    <location>
        <begin position="1"/>
        <end position="16"/>
    </location>
</feature>